<dbReference type="PANTHER" id="PTHR30520:SF6">
    <property type="entry name" value="FORMATE_NITRATE FAMILY TRANSPORTER (EUROFUNG)"/>
    <property type="match status" value="1"/>
</dbReference>
<reference evidence="7 8" key="1">
    <citation type="journal article" date="2016" name="Gut Pathog.">
        <title>Whole genome sequencing of "Faecalibaculum rodentium" ALO17, isolated from C57BL/6J laboratory mouse feces.</title>
        <authorList>
            <person name="Lim S."/>
            <person name="Chang D.H."/>
            <person name="Ahn S."/>
            <person name="Kim B.C."/>
        </authorList>
    </citation>
    <scope>NUCLEOTIDE SEQUENCE [LARGE SCALE GENOMIC DNA]</scope>
    <source>
        <strain evidence="7 8">Alo17</strain>
    </source>
</reference>
<organism evidence="7 8">
    <name type="scientific">Faecalibaculum rodentium</name>
    <dbReference type="NCBI Taxonomy" id="1702221"/>
    <lineage>
        <taxon>Bacteria</taxon>
        <taxon>Bacillati</taxon>
        <taxon>Bacillota</taxon>
        <taxon>Erysipelotrichia</taxon>
        <taxon>Erysipelotrichales</taxon>
        <taxon>Erysipelotrichaceae</taxon>
        <taxon>Faecalibaculum</taxon>
    </lineage>
</organism>
<evidence type="ECO:0000256" key="1">
    <source>
        <dbReference type="ARBA" id="ARBA00004141"/>
    </source>
</evidence>
<evidence type="ECO:0000256" key="2">
    <source>
        <dbReference type="ARBA" id="ARBA00022692"/>
    </source>
</evidence>
<dbReference type="AlphaFoldDB" id="A0A140DU23"/>
<name>A0A140DU23_9FIRM</name>
<evidence type="ECO:0000256" key="5">
    <source>
        <dbReference type="ARBA" id="ARBA00049660"/>
    </source>
</evidence>
<gene>
    <name evidence="7" type="ORF">AALO17_10160</name>
</gene>
<evidence type="ECO:0000256" key="3">
    <source>
        <dbReference type="ARBA" id="ARBA00022989"/>
    </source>
</evidence>
<accession>A0A140DU23</accession>
<keyword evidence="3 6" id="KW-1133">Transmembrane helix</keyword>
<feature type="transmembrane region" description="Helical" evidence="6">
    <location>
        <begin position="166"/>
        <end position="187"/>
    </location>
</feature>
<dbReference type="Proteomes" id="UP000069771">
    <property type="component" value="Chromosome"/>
</dbReference>
<dbReference type="STRING" id="1702221.AALO17_10160"/>
<dbReference type="InterPro" id="IPR023271">
    <property type="entry name" value="Aquaporin-like"/>
</dbReference>
<dbReference type="GO" id="GO:0005886">
    <property type="term" value="C:plasma membrane"/>
    <property type="evidence" value="ECO:0007669"/>
    <property type="project" value="TreeGrafter"/>
</dbReference>
<evidence type="ECO:0000256" key="4">
    <source>
        <dbReference type="ARBA" id="ARBA00023136"/>
    </source>
</evidence>
<dbReference type="GO" id="GO:0015499">
    <property type="term" value="F:formate transmembrane transporter activity"/>
    <property type="evidence" value="ECO:0007669"/>
    <property type="project" value="TreeGrafter"/>
</dbReference>
<comment type="subcellular location">
    <subcellularLocation>
        <location evidence="1">Membrane</location>
        <topology evidence="1">Multi-pass membrane protein</topology>
    </subcellularLocation>
</comment>
<feature type="transmembrane region" description="Helical" evidence="6">
    <location>
        <begin position="63"/>
        <end position="87"/>
    </location>
</feature>
<evidence type="ECO:0000313" key="8">
    <source>
        <dbReference type="Proteomes" id="UP000069771"/>
    </source>
</evidence>
<dbReference type="InterPro" id="IPR000292">
    <property type="entry name" value="For/NO2_transpt"/>
</dbReference>
<feature type="transmembrane region" description="Helical" evidence="6">
    <location>
        <begin position="32"/>
        <end position="51"/>
    </location>
</feature>
<dbReference type="Pfam" id="PF01226">
    <property type="entry name" value="Form_Nir_trans"/>
    <property type="match status" value="1"/>
</dbReference>
<sequence>MKKYWKSLFAGGAVALAGRLYAGMDDKVAAAILFSFALYMVCLFGLDLFTGKIGFITDRVKPVWWYAAVFLGNFAGAAAVAFLCIAADPGLVAAASAMIDAKLAVPWWSLFFRGLLCGILMYAAVVSWKKSGNPLGIFLCIPMFILSGFEHSIADISYLCMGLRFDFLPALLLIALGNAAGSILVHVTRNGILKV</sequence>
<comment type="similarity">
    <text evidence="5">Belongs to the FNT transporter (TC 1.A.16) family.</text>
</comment>
<dbReference type="KEGG" id="fro:AALO17_10160"/>
<dbReference type="Gene3D" id="1.20.1080.10">
    <property type="entry name" value="Glycerol uptake facilitator protein"/>
    <property type="match status" value="1"/>
</dbReference>
<keyword evidence="8" id="KW-1185">Reference proteome</keyword>
<dbReference type="EMBL" id="CP011391">
    <property type="protein sequence ID" value="AMK54150.1"/>
    <property type="molecule type" value="Genomic_DNA"/>
</dbReference>
<keyword evidence="4 6" id="KW-0472">Membrane</keyword>
<evidence type="ECO:0000313" key="7">
    <source>
        <dbReference type="EMBL" id="AMK54150.1"/>
    </source>
</evidence>
<dbReference type="OrthoDB" id="9786493at2"/>
<evidence type="ECO:0000256" key="6">
    <source>
        <dbReference type="SAM" id="Phobius"/>
    </source>
</evidence>
<feature type="transmembrane region" description="Helical" evidence="6">
    <location>
        <begin position="107"/>
        <end position="128"/>
    </location>
</feature>
<keyword evidence="2 6" id="KW-0812">Transmembrane</keyword>
<protein>
    <recommendedName>
        <fullName evidence="9">Formate/nitrite transporter</fullName>
    </recommendedName>
</protein>
<dbReference type="PANTHER" id="PTHR30520">
    <property type="entry name" value="FORMATE TRANSPORTER-RELATED"/>
    <property type="match status" value="1"/>
</dbReference>
<proteinExistence type="inferred from homology"/>
<feature type="transmembrane region" description="Helical" evidence="6">
    <location>
        <begin position="135"/>
        <end position="154"/>
    </location>
</feature>
<evidence type="ECO:0008006" key="9">
    <source>
        <dbReference type="Google" id="ProtNLM"/>
    </source>
</evidence>